<dbReference type="InterPro" id="IPR026022">
    <property type="entry name" value="PhoU_dom"/>
</dbReference>
<feature type="transmembrane region" description="Helical" evidence="6">
    <location>
        <begin position="96"/>
        <end position="120"/>
    </location>
</feature>
<keyword evidence="5 6" id="KW-0472">Membrane</keyword>
<protein>
    <submittedName>
        <fullName evidence="8">Na/Pi cotransporter family protein</fullName>
    </submittedName>
</protein>
<dbReference type="InterPro" id="IPR003841">
    <property type="entry name" value="Na/Pi_transpt"/>
</dbReference>
<keyword evidence="4 6" id="KW-1133">Transmembrane helix</keyword>
<evidence type="ECO:0000259" key="7">
    <source>
        <dbReference type="Pfam" id="PF01895"/>
    </source>
</evidence>
<dbReference type="EMBL" id="JAKREW010000007">
    <property type="protein sequence ID" value="MCG7505333.1"/>
    <property type="molecule type" value="Genomic_DNA"/>
</dbReference>
<dbReference type="Pfam" id="PF02690">
    <property type="entry name" value="Na_Pi_cotrans"/>
    <property type="match status" value="1"/>
</dbReference>
<feature type="transmembrane region" description="Helical" evidence="6">
    <location>
        <begin position="231"/>
        <end position="251"/>
    </location>
</feature>
<feature type="domain" description="PhoU" evidence="7">
    <location>
        <begin position="335"/>
        <end position="413"/>
    </location>
</feature>
<dbReference type="PANTHER" id="PTHR10010">
    <property type="entry name" value="SOLUTE CARRIER FAMILY 34 SODIUM PHOSPHATE , MEMBER 2-RELATED"/>
    <property type="match status" value="1"/>
</dbReference>
<feature type="transmembrane region" description="Helical" evidence="6">
    <location>
        <begin position="126"/>
        <end position="144"/>
    </location>
</feature>
<dbReference type="RefSeq" id="WP_239364264.1">
    <property type="nucleotide sequence ID" value="NZ_JAKREW010000007.1"/>
</dbReference>
<gene>
    <name evidence="8" type="ORF">L4923_09895</name>
</gene>
<dbReference type="Gene3D" id="1.20.58.220">
    <property type="entry name" value="Phosphate transport system protein phou homolog 2, domain 2"/>
    <property type="match status" value="1"/>
</dbReference>
<dbReference type="InterPro" id="IPR038078">
    <property type="entry name" value="PhoU-like_sf"/>
</dbReference>
<keyword evidence="3 6" id="KW-0812">Transmembrane</keyword>
<accession>A0ABS9QEM3</accession>
<reference evidence="8 9" key="1">
    <citation type="submission" date="2022-02" db="EMBL/GenBank/DDBJ databases">
        <title>Draft genome sequence of Mezorhizobium retamae strain IRAMC:0171 isolated from Retama raetam nodules.</title>
        <authorList>
            <person name="Bengaied R."/>
            <person name="Sbissi I."/>
            <person name="Huber K."/>
            <person name="Ghodbane F."/>
            <person name="Nouioui I."/>
            <person name="Tarhouni M."/>
            <person name="Gtari M."/>
        </authorList>
    </citation>
    <scope>NUCLEOTIDE SEQUENCE [LARGE SCALE GENOMIC DNA]</scope>
    <source>
        <strain evidence="8 9">IRAMC:0171</strain>
    </source>
</reference>
<comment type="subcellular location">
    <subcellularLocation>
        <location evidence="1">Cell membrane</location>
        <topology evidence="1">Multi-pass membrane protein</topology>
    </subcellularLocation>
</comment>
<comment type="caution">
    <text evidence="8">The sequence shown here is derived from an EMBL/GenBank/DDBJ whole genome shotgun (WGS) entry which is preliminary data.</text>
</comment>
<feature type="transmembrane region" description="Helical" evidence="6">
    <location>
        <begin position="187"/>
        <end position="211"/>
    </location>
</feature>
<dbReference type="Pfam" id="PF01895">
    <property type="entry name" value="PhoU"/>
    <property type="match status" value="2"/>
</dbReference>
<evidence type="ECO:0000313" key="8">
    <source>
        <dbReference type="EMBL" id="MCG7505333.1"/>
    </source>
</evidence>
<evidence type="ECO:0000256" key="4">
    <source>
        <dbReference type="ARBA" id="ARBA00022989"/>
    </source>
</evidence>
<feature type="domain" description="PhoU" evidence="7">
    <location>
        <begin position="440"/>
        <end position="523"/>
    </location>
</feature>
<keyword evidence="9" id="KW-1185">Reference proteome</keyword>
<proteinExistence type="predicted"/>
<evidence type="ECO:0000256" key="1">
    <source>
        <dbReference type="ARBA" id="ARBA00004651"/>
    </source>
</evidence>
<dbReference type="Proteomes" id="UP001201701">
    <property type="component" value="Unassembled WGS sequence"/>
</dbReference>
<evidence type="ECO:0000256" key="2">
    <source>
        <dbReference type="ARBA" id="ARBA00022475"/>
    </source>
</evidence>
<feature type="transmembrane region" description="Helical" evidence="6">
    <location>
        <begin position="156"/>
        <end position="181"/>
    </location>
</feature>
<evidence type="ECO:0000256" key="6">
    <source>
        <dbReference type="SAM" id="Phobius"/>
    </source>
</evidence>
<organism evidence="8 9">
    <name type="scientific">Mesorhizobium retamae</name>
    <dbReference type="NCBI Taxonomy" id="2912854"/>
    <lineage>
        <taxon>Bacteria</taxon>
        <taxon>Pseudomonadati</taxon>
        <taxon>Pseudomonadota</taxon>
        <taxon>Alphaproteobacteria</taxon>
        <taxon>Hyphomicrobiales</taxon>
        <taxon>Phyllobacteriaceae</taxon>
        <taxon>Mesorhizobium</taxon>
    </lineage>
</organism>
<dbReference type="SUPFAM" id="SSF109755">
    <property type="entry name" value="PhoU-like"/>
    <property type="match status" value="1"/>
</dbReference>
<evidence type="ECO:0000313" key="9">
    <source>
        <dbReference type="Proteomes" id="UP001201701"/>
    </source>
</evidence>
<name>A0ABS9QEM3_9HYPH</name>
<evidence type="ECO:0000256" key="3">
    <source>
        <dbReference type="ARBA" id="ARBA00022692"/>
    </source>
</evidence>
<feature type="transmembrane region" description="Helical" evidence="6">
    <location>
        <begin position="271"/>
        <end position="291"/>
    </location>
</feature>
<keyword evidence="2" id="KW-1003">Cell membrane</keyword>
<feature type="transmembrane region" description="Helical" evidence="6">
    <location>
        <begin position="43"/>
        <end position="75"/>
    </location>
</feature>
<sequence>MIDLIGAVALLLWGLRMVKTGVLRAFGARLRQWIGSGTRNRFLAFGIGLTATIALQSSTATALMTASFAGMGYLGSMMAQAVMLGANVGTSIVTRLLALDLHFLAALLIATGVVAFGISHSKSAKGMSRVPLGLGLMLLSLHWLGQATEPMRHSQVLIALMTSLDAVPVLAVAVAAVLAMAASSSMAIVLLAMSLAASGTVTPALGMALVLGANLGGAFPPVAATFHHGAVALRVTVGNLLVRLAGCVAALPFLDWIAKLLSDAGSHGATLIVDAHIIFNVTLAVAALPLLRPLSNLMRRIVPEAETPDDGPRYLDPEHLDTPALALAGAARETLRIGDRIAAMIEANLEALRKSDTARCTSVAVMDDEVDRLNSAVKLYLARLDRTALDEKDAQRSDEIIGYATNLEHIGDIVDRNLRELVQKKIRGQLSFSTEGASEIEELYQTTLSNLRLAQSILVSGDSQLARQLVEAKVGIRHLEERSAANHMARLRDGLVASVQTSSLHLDMLRDLKRINAHIAAIAYPILKSGGSLRESRLIGSDQCAATHDNI</sequence>
<dbReference type="NCBIfam" id="NF037997">
    <property type="entry name" value="Na_Pi_symport"/>
    <property type="match status" value="1"/>
</dbReference>
<dbReference type="PANTHER" id="PTHR10010:SF46">
    <property type="entry name" value="SODIUM-DEPENDENT PHOSPHATE TRANSPORT PROTEIN 2B"/>
    <property type="match status" value="1"/>
</dbReference>
<evidence type="ECO:0000256" key="5">
    <source>
        <dbReference type="ARBA" id="ARBA00023136"/>
    </source>
</evidence>